<name>A0A2V2MVU2_9EURY</name>
<evidence type="ECO:0000313" key="2">
    <source>
        <dbReference type="Proteomes" id="UP000245657"/>
    </source>
</evidence>
<dbReference type="Gene3D" id="3.40.50.620">
    <property type="entry name" value="HUPs"/>
    <property type="match status" value="1"/>
</dbReference>
<organism evidence="1 2">
    <name type="scientific">Methanospirillum lacunae</name>
    <dbReference type="NCBI Taxonomy" id="668570"/>
    <lineage>
        <taxon>Archaea</taxon>
        <taxon>Methanobacteriati</taxon>
        <taxon>Methanobacteriota</taxon>
        <taxon>Stenosarchaea group</taxon>
        <taxon>Methanomicrobia</taxon>
        <taxon>Methanomicrobiales</taxon>
        <taxon>Methanospirillaceae</taxon>
        <taxon>Methanospirillum</taxon>
    </lineage>
</organism>
<accession>A0A2V2MVU2</accession>
<gene>
    <name evidence="1" type="ORF">DK846_08390</name>
</gene>
<comment type="caution">
    <text evidence="1">The sequence shown here is derived from an EMBL/GenBank/DDBJ whole genome shotgun (WGS) entry which is preliminary data.</text>
</comment>
<evidence type="ECO:0000313" key="1">
    <source>
        <dbReference type="EMBL" id="PWR72002.1"/>
    </source>
</evidence>
<keyword evidence="2" id="KW-1185">Reference proteome</keyword>
<proteinExistence type="predicted"/>
<sequence length="199" mass="22411">MCADHLCTDIVSRAKRVIRQNHWLVRGDRIGFFEGMRGSEPLFVFLENLLNNRSDVGLIRLILPDSATLNEPVPLQALSDIAIKAGVTRIALSDTTEDIAVRTLDALFSDKVDLLLNGDHPNLSIPVMLPFREIPDKELQLFADHYGVSVRGLEYQEYHLISLEKSLRTLLGEFTAGHPSAPHAMRHYHDNLLFLTSED</sequence>
<dbReference type="InterPro" id="IPR014729">
    <property type="entry name" value="Rossmann-like_a/b/a_fold"/>
</dbReference>
<reference evidence="1 2" key="1">
    <citation type="submission" date="2018-05" db="EMBL/GenBank/DDBJ databases">
        <title>Draft genome of Methanospirillum lacunae Ki8-1.</title>
        <authorList>
            <person name="Dueholm M.S."/>
            <person name="Nielsen P.H."/>
            <person name="Bakmann L.F."/>
            <person name="Otzen D.E."/>
        </authorList>
    </citation>
    <scope>NUCLEOTIDE SEQUENCE [LARGE SCALE GENOMIC DNA]</scope>
    <source>
        <strain evidence="1 2">Ki8-1</strain>
    </source>
</reference>
<dbReference type="AlphaFoldDB" id="A0A2V2MVU2"/>
<protein>
    <submittedName>
        <fullName evidence="1">Uncharacterized protein</fullName>
    </submittedName>
</protein>
<dbReference type="EMBL" id="QGMY01000007">
    <property type="protein sequence ID" value="PWR72002.1"/>
    <property type="molecule type" value="Genomic_DNA"/>
</dbReference>
<dbReference type="Proteomes" id="UP000245657">
    <property type="component" value="Unassembled WGS sequence"/>
</dbReference>